<gene>
    <name evidence="2" type="ORF">H5410_002651</name>
</gene>
<evidence type="ECO:0000256" key="1">
    <source>
        <dbReference type="SAM" id="MobiDB-lite"/>
    </source>
</evidence>
<reference evidence="2 3" key="1">
    <citation type="submission" date="2020-09" db="EMBL/GenBank/DDBJ databases">
        <title>De no assembly of potato wild relative species, Solanum commersonii.</title>
        <authorList>
            <person name="Cho K."/>
        </authorList>
    </citation>
    <scope>NUCLEOTIDE SEQUENCE [LARGE SCALE GENOMIC DNA]</scope>
    <source>
        <strain evidence="2">LZ3.2</strain>
        <tissue evidence="2">Leaf</tissue>
    </source>
</reference>
<dbReference type="EMBL" id="JACXVP010000001">
    <property type="protein sequence ID" value="KAG5630934.1"/>
    <property type="molecule type" value="Genomic_DNA"/>
</dbReference>
<feature type="region of interest" description="Disordered" evidence="1">
    <location>
        <begin position="185"/>
        <end position="223"/>
    </location>
</feature>
<protein>
    <submittedName>
        <fullName evidence="2">Uncharacterized protein</fullName>
    </submittedName>
</protein>
<evidence type="ECO:0000313" key="2">
    <source>
        <dbReference type="EMBL" id="KAG5630934.1"/>
    </source>
</evidence>
<dbReference type="AlphaFoldDB" id="A0A9J6B2J3"/>
<keyword evidence="3" id="KW-1185">Reference proteome</keyword>
<sequence>MIYDHRLTQIESATSKGKNIDEDDTNDTNAMPIKFDPKQDMFLGMMQIVTAHKWYLYPPIILRTPFINGIYSFTSITTKGFFATYKDQNISYTFITDPISRDINALFNIKQKHIDSCQLELFSLNIFDTLKSTKCFLELKIHIVTHPYEDNLSEDDIPMKSRPCQMNAELVEFCKKEIDNLLMDPPWVTKGRSRGNNSQGRGRSSRGSSSASLYGSSSNTLTL</sequence>
<dbReference type="Proteomes" id="UP000824120">
    <property type="component" value="Chromosome 1"/>
</dbReference>
<dbReference type="OrthoDB" id="1743486at2759"/>
<proteinExistence type="predicted"/>
<organism evidence="2 3">
    <name type="scientific">Solanum commersonii</name>
    <name type="common">Commerson's wild potato</name>
    <name type="synonym">Commerson's nightshade</name>
    <dbReference type="NCBI Taxonomy" id="4109"/>
    <lineage>
        <taxon>Eukaryota</taxon>
        <taxon>Viridiplantae</taxon>
        <taxon>Streptophyta</taxon>
        <taxon>Embryophyta</taxon>
        <taxon>Tracheophyta</taxon>
        <taxon>Spermatophyta</taxon>
        <taxon>Magnoliopsida</taxon>
        <taxon>eudicotyledons</taxon>
        <taxon>Gunneridae</taxon>
        <taxon>Pentapetalae</taxon>
        <taxon>asterids</taxon>
        <taxon>lamiids</taxon>
        <taxon>Solanales</taxon>
        <taxon>Solanaceae</taxon>
        <taxon>Solanoideae</taxon>
        <taxon>Solaneae</taxon>
        <taxon>Solanum</taxon>
    </lineage>
</organism>
<name>A0A9J6B2J3_SOLCO</name>
<evidence type="ECO:0000313" key="3">
    <source>
        <dbReference type="Proteomes" id="UP000824120"/>
    </source>
</evidence>
<accession>A0A9J6B2J3</accession>
<feature type="compositionally biased region" description="Low complexity" evidence="1">
    <location>
        <begin position="194"/>
        <end position="223"/>
    </location>
</feature>
<comment type="caution">
    <text evidence="2">The sequence shown here is derived from an EMBL/GenBank/DDBJ whole genome shotgun (WGS) entry which is preliminary data.</text>
</comment>